<sequence length="113" mass="12778">MESLFINQLAVFYFKKCSEIKYMNCVESSKAVEILDFSGACSLVKIEGKFFECLENLQVLNLSGTKTLLKELPALTNLKSLKHLFLRGCGQLEALPLLELLHNLETLDLSQQH</sequence>
<dbReference type="Gramene" id="CDP17721">
    <property type="protein sequence ID" value="CDP17721"/>
    <property type="gene ID" value="GSCOC_T00006645001"/>
</dbReference>
<name>A0A068VAJ1_COFCA</name>
<dbReference type="PANTHER" id="PTHR47186:SF3">
    <property type="entry name" value="OS09G0267800 PROTEIN"/>
    <property type="match status" value="1"/>
</dbReference>
<dbReference type="PANTHER" id="PTHR47186">
    <property type="entry name" value="LEUCINE-RICH REPEAT-CONTAINING PROTEIN 57"/>
    <property type="match status" value="1"/>
</dbReference>
<proteinExistence type="predicted"/>
<keyword evidence="2" id="KW-1185">Reference proteome</keyword>
<dbReference type="Gene3D" id="3.80.10.10">
    <property type="entry name" value="Ribonuclease Inhibitor"/>
    <property type="match status" value="1"/>
</dbReference>
<reference evidence="2" key="1">
    <citation type="journal article" date="2014" name="Science">
        <title>The coffee genome provides insight into the convergent evolution of caffeine biosynthesis.</title>
        <authorList>
            <person name="Denoeud F."/>
            <person name="Carretero-Paulet L."/>
            <person name="Dereeper A."/>
            <person name="Droc G."/>
            <person name="Guyot R."/>
            <person name="Pietrella M."/>
            <person name="Zheng C."/>
            <person name="Alberti A."/>
            <person name="Anthony F."/>
            <person name="Aprea G."/>
            <person name="Aury J.M."/>
            <person name="Bento P."/>
            <person name="Bernard M."/>
            <person name="Bocs S."/>
            <person name="Campa C."/>
            <person name="Cenci A."/>
            <person name="Combes M.C."/>
            <person name="Crouzillat D."/>
            <person name="Da Silva C."/>
            <person name="Daddiego L."/>
            <person name="De Bellis F."/>
            <person name="Dussert S."/>
            <person name="Garsmeur O."/>
            <person name="Gayraud T."/>
            <person name="Guignon V."/>
            <person name="Jahn K."/>
            <person name="Jamilloux V."/>
            <person name="Joet T."/>
            <person name="Labadie K."/>
            <person name="Lan T."/>
            <person name="Leclercq J."/>
            <person name="Lepelley M."/>
            <person name="Leroy T."/>
            <person name="Li L.T."/>
            <person name="Librado P."/>
            <person name="Lopez L."/>
            <person name="Munoz A."/>
            <person name="Noel B."/>
            <person name="Pallavicini A."/>
            <person name="Perrotta G."/>
            <person name="Poncet V."/>
            <person name="Pot D."/>
            <person name="Priyono X."/>
            <person name="Rigoreau M."/>
            <person name="Rouard M."/>
            <person name="Rozas J."/>
            <person name="Tranchant-Dubreuil C."/>
            <person name="VanBuren R."/>
            <person name="Zhang Q."/>
            <person name="Andrade A.C."/>
            <person name="Argout X."/>
            <person name="Bertrand B."/>
            <person name="de Kochko A."/>
            <person name="Graziosi G."/>
            <person name="Henry R.J."/>
            <person name="Jayarama X."/>
            <person name="Ming R."/>
            <person name="Nagai C."/>
            <person name="Rounsley S."/>
            <person name="Sankoff D."/>
            <person name="Giuliano G."/>
            <person name="Albert V.A."/>
            <person name="Wincker P."/>
            <person name="Lashermes P."/>
        </authorList>
    </citation>
    <scope>NUCLEOTIDE SEQUENCE [LARGE SCALE GENOMIC DNA]</scope>
    <source>
        <strain evidence="2">cv. DH200-94</strain>
    </source>
</reference>
<accession>A0A068VAJ1</accession>
<evidence type="ECO:0000313" key="2">
    <source>
        <dbReference type="Proteomes" id="UP000295252"/>
    </source>
</evidence>
<gene>
    <name evidence="1" type="ORF">GSCOC_T00006645001</name>
</gene>
<dbReference type="Proteomes" id="UP000295252">
    <property type="component" value="Unassembled WGS sequence"/>
</dbReference>
<dbReference type="InParanoid" id="A0A068VAJ1"/>
<organism evidence="1 2">
    <name type="scientific">Coffea canephora</name>
    <name type="common">Robusta coffee</name>
    <dbReference type="NCBI Taxonomy" id="49390"/>
    <lineage>
        <taxon>Eukaryota</taxon>
        <taxon>Viridiplantae</taxon>
        <taxon>Streptophyta</taxon>
        <taxon>Embryophyta</taxon>
        <taxon>Tracheophyta</taxon>
        <taxon>Spermatophyta</taxon>
        <taxon>Magnoliopsida</taxon>
        <taxon>eudicotyledons</taxon>
        <taxon>Gunneridae</taxon>
        <taxon>Pentapetalae</taxon>
        <taxon>asterids</taxon>
        <taxon>lamiids</taxon>
        <taxon>Gentianales</taxon>
        <taxon>Rubiaceae</taxon>
        <taxon>Ixoroideae</taxon>
        <taxon>Gardenieae complex</taxon>
        <taxon>Bertiereae - Coffeeae clade</taxon>
        <taxon>Coffeeae</taxon>
        <taxon>Coffea</taxon>
    </lineage>
</organism>
<dbReference type="EMBL" id="HG739261">
    <property type="protein sequence ID" value="CDP17721.1"/>
    <property type="molecule type" value="Genomic_DNA"/>
</dbReference>
<dbReference type="SUPFAM" id="SSF52058">
    <property type="entry name" value="L domain-like"/>
    <property type="match status" value="1"/>
</dbReference>
<dbReference type="InterPro" id="IPR032675">
    <property type="entry name" value="LRR_dom_sf"/>
</dbReference>
<protein>
    <submittedName>
        <fullName evidence="1">DH200=94 genomic scaffold, scaffold_177</fullName>
    </submittedName>
</protein>
<dbReference type="AlphaFoldDB" id="A0A068VAJ1"/>
<evidence type="ECO:0000313" key="1">
    <source>
        <dbReference type="EMBL" id="CDP17721.1"/>
    </source>
</evidence>
<dbReference type="PhylomeDB" id="A0A068VAJ1"/>